<keyword evidence="1" id="KW-0472">Membrane</keyword>
<proteinExistence type="predicted"/>
<feature type="transmembrane region" description="Helical" evidence="1">
    <location>
        <begin position="12"/>
        <end position="33"/>
    </location>
</feature>
<feature type="transmembrane region" description="Helical" evidence="1">
    <location>
        <begin position="45"/>
        <end position="68"/>
    </location>
</feature>
<comment type="caution">
    <text evidence="2">The sequence shown here is derived from an EMBL/GenBank/DDBJ whole genome shotgun (WGS) entry which is preliminary data.</text>
</comment>
<gene>
    <name evidence="2" type="ORF">ACFQ4M_12880</name>
</gene>
<evidence type="ECO:0000313" key="3">
    <source>
        <dbReference type="Proteomes" id="UP001597158"/>
    </source>
</evidence>
<dbReference type="EMBL" id="JBHTMC010000024">
    <property type="protein sequence ID" value="MFD1264475.1"/>
    <property type="molecule type" value="Genomic_DNA"/>
</dbReference>
<reference evidence="3" key="1">
    <citation type="journal article" date="2019" name="Int. J. Syst. Evol. Microbiol.">
        <title>The Global Catalogue of Microorganisms (GCM) 10K type strain sequencing project: providing services to taxonomists for standard genome sequencing and annotation.</title>
        <authorList>
            <consortium name="The Broad Institute Genomics Platform"/>
            <consortium name="The Broad Institute Genome Sequencing Center for Infectious Disease"/>
            <person name="Wu L."/>
            <person name="Ma J."/>
        </authorList>
    </citation>
    <scope>NUCLEOTIDE SEQUENCE [LARGE SCALE GENOMIC DNA]</scope>
    <source>
        <strain evidence="3">CCUG 48884</strain>
    </source>
</reference>
<accession>A0ABW3WGK4</accession>
<dbReference type="Proteomes" id="UP001597158">
    <property type="component" value="Unassembled WGS sequence"/>
</dbReference>
<sequence>MKAIGPRVPVSAVVLFALAAVALVPALLCFAGFGTQLHPALSDPMAGLAFLVTAVALAGSGAFPLVLARLAARDERPR</sequence>
<evidence type="ECO:0000256" key="1">
    <source>
        <dbReference type="SAM" id="Phobius"/>
    </source>
</evidence>
<name>A0ABW3WGK4_9RHOO</name>
<dbReference type="RefSeq" id="WP_002935914.1">
    <property type="nucleotide sequence ID" value="NZ_JARQZE010000002.1"/>
</dbReference>
<keyword evidence="1" id="KW-1133">Transmembrane helix</keyword>
<protein>
    <submittedName>
        <fullName evidence="2">Uncharacterized protein</fullName>
    </submittedName>
</protein>
<evidence type="ECO:0000313" key="2">
    <source>
        <dbReference type="EMBL" id="MFD1264475.1"/>
    </source>
</evidence>
<organism evidence="2 3">
    <name type="scientific">Thauera mechernichensis</name>
    <dbReference type="NCBI Taxonomy" id="82788"/>
    <lineage>
        <taxon>Bacteria</taxon>
        <taxon>Pseudomonadati</taxon>
        <taxon>Pseudomonadota</taxon>
        <taxon>Betaproteobacteria</taxon>
        <taxon>Rhodocyclales</taxon>
        <taxon>Zoogloeaceae</taxon>
        <taxon>Thauera</taxon>
    </lineage>
</organism>
<keyword evidence="1" id="KW-0812">Transmembrane</keyword>
<keyword evidence="3" id="KW-1185">Reference proteome</keyword>